<dbReference type="FunFam" id="3.90.1750.10:FF:000026">
    <property type="entry name" value="E3 ubiquitin-protein ligase HACE1"/>
    <property type="match status" value="1"/>
</dbReference>
<feature type="active site" description="Glycyl thioester intermediate" evidence="10">
    <location>
        <position position="3471"/>
    </location>
</feature>
<keyword evidence="12" id="KW-1133">Transmembrane helix</keyword>
<dbReference type="Gene3D" id="3.90.1750.10">
    <property type="entry name" value="Hect, E3 ligase catalytic domains"/>
    <property type="match status" value="1"/>
</dbReference>
<feature type="compositionally biased region" description="Low complexity" evidence="11">
    <location>
        <begin position="2292"/>
        <end position="2306"/>
    </location>
</feature>
<feature type="transmembrane region" description="Helical" evidence="12">
    <location>
        <begin position="3561"/>
        <end position="3581"/>
    </location>
</feature>
<evidence type="ECO:0000256" key="7">
    <source>
        <dbReference type="ARBA" id="ARBA00022786"/>
    </source>
</evidence>
<feature type="compositionally biased region" description="Low complexity" evidence="11">
    <location>
        <begin position="667"/>
        <end position="683"/>
    </location>
</feature>
<dbReference type="Gene3D" id="3.30.2410.10">
    <property type="entry name" value="Hect, E3 ligase catalytic domain"/>
    <property type="match status" value="1"/>
</dbReference>
<dbReference type="InterPro" id="IPR038552">
    <property type="entry name" value="Tim21_IMS_sf"/>
</dbReference>
<dbReference type="InterPro" id="IPR035983">
    <property type="entry name" value="Hect_E3_ubiquitin_ligase"/>
</dbReference>
<dbReference type="Gene3D" id="6.10.250.1630">
    <property type="match status" value="1"/>
</dbReference>
<dbReference type="InterPro" id="IPR015940">
    <property type="entry name" value="UBA"/>
</dbReference>
<evidence type="ECO:0000256" key="6">
    <source>
        <dbReference type="ARBA" id="ARBA00022679"/>
    </source>
</evidence>
<feature type="region of interest" description="Disordered" evidence="11">
    <location>
        <begin position="2953"/>
        <end position="2980"/>
    </location>
</feature>
<feature type="compositionally biased region" description="Basic and acidic residues" evidence="11">
    <location>
        <begin position="2884"/>
        <end position="2903"/>
    </location>
</feature>
<dbReference type="GO" id="GO:0005634">
    <property type="term" value="C:nucleus"/>
    <property type="evidence" value="ECO:0007669"/>
    <property type="project" value="UniProtKB-SubCell"/>
</dbReference>
<feature type="region of interest" description="Disordered" evidence="11">
    <location>
        <begin position="653"/>
        <end position="697"/>
    </location>
</feature>
<feature type="region of interest" description="Disordered" evidence="11">
    <location>
        <begin position="1898"/>
        <end position="1927"/>
    </location>
</feature>
<dbReference type="GO" id="GO:0005744">
    <property type="term" value="C:TIM23 mitochondrial import inner membrane translocase complex"/>
    <property type="evidence" value="ECO:0007669"/>
    <property type="project" value="InterPro"/>
</dbReference>
<feature type="region of interest" description="Disordered" evidence="11">
    <location>
        <begin position="1785"/>
        <end position="1881"/>
    </location>
</feature>
<dbReference type="PROSITE" id="PS50030">
    <property type="entry name" value="UBA"/>
    <property type="match status" value="1"/>
</dbReference>
<feature type="region of interest" description="Disordered" evidence="11">
    <location>
        <begin position="2454"/>
        <end position="2478"/>
    </location>
</feature>
<dbReference type="PANTHER" id="PTHR11254">
    <property type="entry name" value="HECT DOMAIN UBIQUITIN-PROTEIN LIGASE"/>
    <property type="match status" value="1"/>
</dbReference>
<dbReference type="Pfam" id="PF06025">
    <property type="entry name" value="DUF913"/>
    <property type="match status" value="1"/>
</dbReference>
<organism evidence="16 17">
    <name type="scientific">Acrobeloides nanus</name>
    <dbReference type="NCBI Taxonomy" id="290746"/>
    <lineage>
        <taxon>Eukaryota</taxon>
        <taxon>Metazoa</taxon>
        <taxon>Ecdysozoa</taxon>
        <taxon>Nematoda</taxon>
        <taxon>Chromadorea</taxon>
        <taxon>Rhabditida</taxon>
        <taxon>Tylenchina</taxon>
        <taxon>Cephalobomorpha</taxon>
        <taxon>Cephaloboidea</taxon>
        <taxon>Cephalobidae</taxon>
        <taxon>Acrobeloides</taxon>
    </lineage>
</organism>
<feature type="region of interest" description="Disordered" evidence="11">
    <location>
        <begin position="1684"/>
        <end position="1723"/>
    </location>
</feature>
<dbReference type="Gene3D" id="3.30.720.50">
    <property type="match status" value="1"/>
</dbReference>
<dbReference type="PROSITE" id="PS50918">
    <property type="entry name" value="WWE"/>
    <property type="match status" value="1"/>
</dbReference>
<keyword evidence="6" id="KW-0808">Transferase</keyword>
<feature type="domain" description="WWE" evidence="15">
    <location>
        <begin position="1189"/>
        <end position="1272"/>
    </location>
</feature>
<dbReference type="InterPro" id="IPR025527">
    <property type="entry name" value="HUWE1/Rev1_UBM"/>
</dbReference>
<comment type="subcellular location">
    <subcellularLocation>
        <location evidence="2">Nucleus</location>
    </subcellularLocation>
</comment>
<sequence length="3692" mass="416590">MLIDDKLIEQICALVYLNTTADSPLLDTVKTEALKTLASIVFLEKPRKIQLVVDNLGLNSYHGFTTTLMRRCVETLKAGLVESQGDFSVNFVTALFSLLYHVCGYDYGSDSLISCSMVEILLGVVQTYTLPESQISFVTRSVRIIDILTGIDAADFNSHDGMNVIVNRFIYEVDMCKQQLDDPQNPNRTTICHQQRTALMKSLLNFLKRSVVDTNFAAQIRRIMEGNLPAALIHIIQNPLFYGSSLLHSAIQLTTSFIYQEPAQLTLLQDKNLTEALTKSIFKDDFPISRDIIMSLPNICSALCLNERGLKSFNEQNPLQRIFRIIFSTKFLSSIRKRKNEIFDTATTLGAAFDELMRHQPTLRKEVVSAFCQVLDEIIKLANSEPYKCVISSNQSKWTSEIEEPSVRPVVNRGGDGVPADISAEYSQSISDDDTEDIDTATSSTSRKDSMSGSLKMHFLHQGIKVLPLGDYLTITGKLLEAILTNSGSNENGQAVLDGEMPDRLVRFLTLKKPPFDILHSNFLSTVASILRYILQQTNKVQPIGVLLSNLTTQLEEFSRESSSKRYSTASEFIEDHSKPEMTHLLVRLGCLIQVMTNFIKNAQSNQWESRSVMLTFLTTIDSGKQFIHAMFDCYRTMNWQLGLINAAIPPVEAQPKSDDKSESSKIAETSSSDSKTETSISTPAENKETPQVSSASKNISQMLGRSHKHLAEIINLIAKVFFGGLQRARRGIDQTYMKHANFLAESLFAGLNELLKWDSSFPEESFHYYMGNSLTLVRKLLFFDDHRSPHFMLPFFYKSICHHSFFKLSDVFLAKGINDDANTSLISWLCIVQRLISVDSVLYVRNKNDRVLCETFDVKKYFAVCQNDAMKSLTKLFDVAMLGDSTDGSAACKLVDRVICVLQELVHAMVQLNQSEKAKETSPTMDILLHEVDEDKVRTLVEMGFLRTDATEALLQFTTVPEAAEYLLTFNTATTSIAEPRQETPAQETPTQVTPTQVTSTEVTPVEVENKMEVEETPSTSKASEPTEEPTPNLSEADTIDFKGSIKYICDEIIPRCLALLEKDTKLVFGIAELLTVFINEPVATEWVQNVLIKQLLIADLSNVIDEVSQSMENEKVATRFASTLHLLCLLWQKFDTAYLEAVLNSNFYNMLTRVFFTSMDKGKANAPFLPPLLLWLDLFEKEKRLYERRKLFTDSVENIQWMYWVSDERYGSNSGWRDYPPIASTALSQAFKDGKTSSRITINDKPVLVDFVDMTQRYLESSAQTTPIYGKAKLVDGFDIQTVFDAEKRLSLDLPQHKLLIKNAIKMLQSRPNDAPLHMDHIFSALSLLLNLITGNVDAFVEADGIPALFSLECSNQWPPAMTKLIVLILRCCLDDETTLTHAYEKILRQFASGAPVSVVDANLRMLSTKSRRYQKDWKRALHQLMPLCNKNASTFISVMQQMVKHKNNEVVVSPTKSDTDTHEHMMTTNGNDSVLKMILSQAFNELMSIDQAHQEKRVMRDGVLLQFIAELLRSYRNAAHFLVELKHEKRSFVACLLEDFLGRKNANDITIAVRAVIVNLASSNSAKAHDLLVTEIRSTLHGALANTKQPQELCDKVVQLARLVLLIRDSTQTHALQRSRESIKHQHSVLRLMYKKNLVIDFAKAIWYLPLQDKMASDALNTILRMFEELARVFSQINAPTSTSTNQATQAQQGTQNPPQEAVAAAREGGSNEPVGGDALSAPINQQELEGRVASALATLNAHVDHLRNAAGIENDVHPAREDQFDDEDEDAGDNLAARVFVHHDRIDDMEQDDEEDDDDDEDDYDDLSNSGGSNAEHDEESSSEDDHPDDSRMPDTTHEASALDIDAVFPDAAMEDDRSSSSSDQPEMEQDDHMPPRIEVQLQRIEDVGDEIIRDIDEDEDDEEDEEREDDTEADDAEDEDEIENIFDADYMEHEMRPNDPYPGLRPARVAAIRDGAAFIPPPDSFFDDFEMLAASASYFADFLADGRRHFMAGGIPRDFGLALRSSGAIGAIPSESDPIVSQHPLLSRPPLTINPPPVAERQSTENDNLASMHNYALRTILIGDHDTVTIADREMHHGRHRYPFHRLLAGRRVQGLRRQGALRRWHHAGGANRDDYPRELLGHLLEGNSGRYDFEINSDRRIVDAFIPFFLDRLTDQANLLDPLSMHYLAIVVFAYLTKTLEVVEEKPERKQERAETSTTNQANISVSEQATASASVTTSVSTENPAANEETSDSNIQEALEEPNPEDTEMHSIESIDSADLSSRFAGVVAGGDEDTSADERSRTPVAETTVETTQESSEANTTQQDNESTVTTANLSAMEIDDQPATNQNAEEINTVQPEAAQAEPGPSNVPNEYREILGDIEIPEGLDPEFLAALPDDIREEVIRDHLRQQRIQQANRQRTQSINQPAEPVAENAEANNAMETEGIDQEFMAALPPELQEEVLAQHEQRLAQQRQEQAAAENANINQGNPPAPDVDIAALFESLPPGLRAQVLADADDSVVQALPQNLADEARRLRSNWEQQQLFRIARMFDRPQGIRAVPQGGAAMGTAGLMPPFPETPSAGNGIQIFDQESIVTLFLLFFMEQERFNLVRFQKLLKIICTHPGTCDFAIWCLLSMLKVLTEETHEEDMSTPNNGWIDHFQVKTALSQSEKALRVKDKVVVHNLVKQTICSRVLETLIFIARNFPPHFLPQAIRFADKVPEKTSHVPELDHFWTTVKKINKQPHEGVKPKPASKNLHPLREIVPQTFDQAPISILLENSSSKLLKTNSALFDKMLRLLYTISQALPDDAIKKRNLPSDQVSSFTNKMSTLIRLILDGACVEEGLKDGRNFIIQVMRSMAEQRPALFEILYDSIKQLGLQLHQQIESLLEELIREKKESTKTTETPTDHLQEKEASQKPSSSSSSAHEVTLPPALKAFTARNNQPKKLLKSLESISYIRNQLQVLEKRRKPPAPPVQEKEGEKPSEEPVEKDKTEEVEEACLQSMLETLNPLWNSLSMCLEEVSQFDSRAVLTLQNAAEAFFLAHAFTIQAESLSALSALSASGAAVTADTPSTSATAATSKDGKVQLTKHTQRLLEFAEKHRTVLNQILRGNTNNLMEENAFSILTYFPKLLDFDVKRKYFYKEIRKLEDRIRFRHEDVAVRIRRSHLFYDSFRELIRLKSADWKARFYIIFEGEEGQDAGGLLREWYSVITREIFNENYALFQKAPGDRVTYMINKASYINIEHLDYFKFVGRIIAKAIYDNKQLDCYFTRAFYKHILNINVRYQDIESEDPDYFKSLQFLLENPVETLGTDLNFAVEVEEFGVRSLRQLKEDGSQIVVTDENKEEYVKLVCQMKMTESIRKQIDAFLEGFYDIIPKKLISIFNEQELELLISGLPEIDIDDLCNNTDYKTYTRSSPQIQWFWRALRSFEQEDLAKFLQFVTGTSKVPLQGFSQLEGMNGVQKFTIHMDHRSTDRLPSAHTCFNQLDLPQHHVQASSSINPTYIRIVTFSSTSKDQPVQSATEKPKLPKSSKSTALRDVDREKSYIEEIFMPEEKEPKTTAEKVKRGVENTFLYSAILVAVVAIGGIVYFIYGEMFAADSPQTIVNNGIREVKADQRCLDLFGSQIKVYGEETGRGRRRHYAHHRFEKDGQERVRVMFHIKGDKSTGKAYAEIAKVDGTWQNRFLYVATEEVIPRTIVLIDNR</sequence>
<feature type="compositionally biased region" description="Low complexity" evidence="11">
    <location>
        <begin position="2211"/>
        <end position="2229"/>
    </location>
</feature>
<keyword evidence="8" id="KW-0539">Nucleus</keyword>
<feature type="compositionally biased region" description="Acidic residues" evidence="11">
    <location>
        <begin position="1793"/>
        <end position="1810"/>
    </location>
</feature>
<comment type="catalytic activity">
    <reaction evidence="1">
        <text>S-ubiquitinyl-[E2 ubiquitin-conjugating enzyme]-L-cysteine + [acceptor protein]-L-lysine = [E2 ubiquitin-conjugating enzyme]-L-cysteine + N(6)-ubiquitinyl-[acceptor protein]-L-lysine.</text>
        <dbReference type="EC" id="2.3.2.26"/>
    </reaction>
</comment>
<dbReference type="PROSITE" id="PS50237">
    <property type="entry name" value="HECT"/>
    <property type="match status" value="1"/>
</dbReference>
<dbReference type="Pfam" id="PF14377">
    <property type="entry name" value="UBM"/>
    <property type="match status" value="3"/>
</dbReference>
<feature type="domain" description="UBA" evidence="13">
    <location>
        <begin position="932"/>
        <end position="972"/>
    </location>
</feature>
<evidence type="ECO:0000256" key="10">
    <source>
        <dbReference type="PROSITE-ProRule" id="PRU00104"/>
    </source>
</evidence>
<dbReference type="SUPFAM" id="SSF56204">
    <property type="entry name" value="Hect, E3 ligase catalytic domain"/>
    <property type="match status" value="1"/>
</dbReference>
<evidence type="ECO:0000259" key="15">
    <source>
        <dbReference type="PROSITE" id="PS50918"/>
    </source>
</evidence>
<dbReference type="Gene3D" id="1.10.8.10">
    <property type="entry name" value="DNA helicase RuvA subunit, C-terminal domain"/>
    <property type="match status" value="1"/>
</dbReference>
<feature type="compositionally biased region" description="Basic and acidic residues" evidence="11">
    <location>
        <begin position="656"/>
        <end position="666"/>
    </location>
</feature>
<evidence type="ECO:0000256" key="4">
    <source>
        <dbReference type="ARBA" id="ARBA00012485"/>
    </source>
</evidence>
<dbReference type="GO" id="GO:0006511">
    <property type="term" value="P:ubiquitin-dependent protein catabolic process"/>
    <property type="evidence" value="ECO:0007669"/>
    <property type="project" value="TreeGrafter"/>
</dbReference>
<dbReference type="InterPro" id="IPR000569">
    <property type="entry name" value="HECT_dom"/>
</dbReference>
<feature type="region of interest" description="Disordered" evidence="11">
    <location>
        <begin position="429"/>
        <end position="451"/>
    </location>
</feature>
<feature type="compositionally biased region" description="Acidic residues" evidence="11">
    <location>
        <begin position="1900"/>
        <end position="1927"/>
    </location>
</feature>
<dbReference type="SMART" id="SM00119">
    <property type="entry name" value="HECTc"/>
    <property type="match status" value="1"/>
</dbReference>
<feature type="region of interest" description="Disordered" evidence="11">
    <location>
        <begin position="2884"/>
        <end position="2916"/>
    </location>
</feature>
<name>A0A914BWW4_9BILA</name>
<dbReference type="FunFam" id="3.90.1750.10:FF:000003">
    <property type="entry name" value="E3 ubiquitin-protein ligase UPL1"/>
    <property type="match status" value="1"/>
</dbReference>
<dbReference type="InterPro" id="IPR013261">
    <property type="entry name" value="Tim21"/>
</dbReference>
<dbReference type="SUPFAM" id="SSF46934">
    <property type="entry name" value="UBA-like"/>
    <property type="match status" value="1"/>
</dbReference>
<feature type="region of interest" description="Disordered" evidence="11">
    <location>
        <begin position="978"/>
        <end position="1038"/>
    </location>
</feature>
<proteinExistence type="inferred from homology"/>
<dbReference type="Pfam" id="PF08294">
    <property type="entry name" value="TIM21"/>
    <property type="match status" value="1"/>
</dbReference>
<evidence type="ECO:0000256" key="9">
    <source>
        <dbReference type="ARBA" id="ARBA00034494"/>
    </source>
</evidence>
<dbReference type="Gene3D" id="3.10.450.320">
    <property type="entry name" value="Mitochondrial import inner membrane translocase subunit Tim21"/>
    <property type="match status" value="1"/>
</dbReference>
<keyword evidence="12" id="KW-0812">Transmembrane</keyword>
<accession>A0A914BWW4</accession>
<feature type="compositionally biased region" description="Basic and acidic residues" evidence="11">
    <location>
        <begin position="2964"/>
        <end position="2980"/>
    </location>
</feature>
<evidence type="ECO:0000256" key="11">
    <source>
        <dbReference type="SAM" id="MobiDB-lite"/>
    </source>
</evidence>
<evidence type="ECO:0000313" key="17">
    <source>
        <dbReference type="WBParaSite" id="ACRNAN_Path_1188.g4603.t1"/>
    </source>
</evidence>
<evidence type="ECO:0000256" key="2">
    <source>
        <dbReference type="ARBA" id="ARBA00004123"/>
    </source>
</evidence>
<keyword evidence="7 10" id="KW-0833">Ubl conjugation pathway</keyword>
<evidence type="ECO:0000256" key="1">
    <source>
        <dbReference type="ARBA" id="ARBA00000885"/>
    </source>
</evidence>
<feature type="compositionally biased region" description="Basic and acidic residues" evidence="11">
    <location>
        <begin position="1833"/>
        <end position="1842"/>
    </location>
</feature>
<dbReference type="Gene3D" id="3.30.2160.10">
    <property type="entry name" value="Hect, E3 ligase catalytic domain"/>
    <property type="match status" value="1"/>
</dbReference>
<evidence type="ECO:0000256" key="12">
    <source>
        <dbReference type="SAM" id="Phobius"/>
    </source>
</evidence>
<feature type="region of interest" description="Disordered" evidence="11">
    <location>
        <begin position="2191"/>
        <end position="2256"/>
    </location>
</feature>
<dbReference type="Proteomes" id="UP000887540">
    <property type="component" value="Unplaced"/>
</dbReference>
<evidence type="ECO:0000259" key="13">
    <source>
        <dbReference type="PROSITE" id="PS50030"/>
    </source>
</evidence>
<dbReference type="InterPro" id="IPR009060">
    <property type="entry name" value="UBA-like_sf"/>
</dbReference>
<dbReference type="InterPro" id="IPR037197">
    <property type="entry name" value="WWE_dom_sf"/>
</dbReference>
<dbReference type="FunFam" id="3.30.2160.10:FF:000001">
    <property type="entry name" value="E3 ubiquitin-protein ligase NEDD4-like"/>
    <property type="match status" value="1"/>
</dbReference>
<dbReference type="InterPro" id="IPR050409">
    <property type="entry name" value="E3_ubiq-protein_ligase"/>
</dbReference>
<dbReference type="WBParaSite" id="ACRNAN_Path_1188.g4603.t1">
    <property type="protein sequence ID" value="ACRNAN_Path_1188.g4603.t1"/>
    <property type="gene ID" value="ACRNAN_Path_1188.g4603"/>
</dbReference>
<evidence type="ECO:0000313" key="16">
    <source>
        <dbReference type="Proteomes" id="UP000887540"/>
    </source>
</evidence>
<feature type="domain" description="HECT" evidence="14">
    <location>
        <begin position="3168"/>
        <end position="3480"/>
    </location>
</feature>
<evidence type="ECO:0000256" key="8">
    <source>
        <dbReference type="ARBA" id="ARBA00023242"/>
    </source>
</evidence>
<feature type="compositionally biased region" description="Polar residues" evidence="11">
    <location>
        <begin position="1018"/>
        <end position="1037"/>
    </location>
</feature>
<dbReference type="EC" id="2.3.2.26" evidence="4"/>
<evidence type="ECO:0000256" key="5">
    <source>
        <dbReference type="ARBA" id="ARBA00022553"/>
    </source>
</evidence>
<dbReference type="InterPro" id="IPR010314">
    <property type="entry name" value="E3_Ub_ligase_DUF913"/>
</dbReference>
<dbReference type="GO" id="GO:0030150">
    <property type="term" value="P:protein import into mitochondrial matrix"/>
    <property type="evidence" value="ECO:0007669"/>
    <property type="project" value="InterPro"/>
</dbReference>
<dbReference type="Pfam" id="PF00632">
    <property type="entry name" value="HECT"/>
    <property type="match status" value="1"/>
</dbReference>
<dbReference type="CDD" id="cd00078">
    <property type="entry name" value="HECTc"/>
    <property type="match status" value="1"/>
</dbReference>
<dbReference type="InterPro" id="IPR004170">
    <property type="entry name" value="WWE_dom"/>
</dbReference>
<feature type="compositionally biased region" description="Acidic residues" evidence="11">
    <location>
        <begin position="1821"/>
        <end position="1832"/>
    </location>
</feature>
<feature type="compositionally biased region" description="Basic and acidic residues" evidence="11">
    <location>
        <begin position="2191"/>
        <end position="2201"/>
    </location>
</feature>
<dbReference type="PANTHER" id="PTHR11254:SF67">
    <property type="entry name" value="E3 UBIQUITIN-PROTEIN LIGASE HUWE1"/>
    <property type="match status" value="1"/>
</dbReference>
<feature type="region of interest" description="Disordered" evidence="11">
    <location>
        <begin position="2276"/>
        <end position="2317"/>
    </location>
</feature>
<feature type="compositionally biased region" description="Low complexity" evidence="11">
    <location>
        <begin position="2457"/>
        <end position="2471"/>
    </location>
</feature>
<feature type="region of interest" description="Disordered" evidence="11">
    <location>
        <begin position="3504"/>
        <end position="3524"/>
    </location>
</feature>
<dbReference type="GO" id="GO:0061630">
    <property type="term" value="F:ubiquitin protein ligase activity"/>
    <property type="evidence" value="ECO:0007669"/>
    <property type="project" value="UniProtKB-EC"/>
</dbReference>
<evidence type="ECO:0000256" key="3">
    <source>
        <dbReference type="ARBA" id="ARBA00004906"/>
    </source>
</evidence>
<protein>
    <recommendedName>
        <fullName evidence="4">HECT-type E3 ubiquitin transferase</fullName>
        <ecNumber evidence="4">2.3.2.26</ecNumber>
    </recommendedName>
</protein>
<dbReference type="Pfam" id="PF02825">
    <property type="entry name" value="WWE"/>
    <property type="match status" value="1"/>
</dbReference>
<feature type="compositionally biased region" description="Low complexity" evidence="11">
    <location>
        <begin position="984"/>
        <end position="1008"/>
    </location>
</feature>
<dbReference type="FunFam" id="3.30.2410.10:FF:000009">
    <property type="entry name" value="Probable E3 ubiquitin-protein ligase HECTD2"/>
    <property type="match status" value="1"/>
</dbReference>
<evidence type="ECO:0000259" key="14">
    <source>
        <dbReference type="PROSITE" id="PS50237"/>
    </source>
</evidence>
<dbReference type="GO" id="GO:0000209">
    <property type="term" value="P:protein polyubiquitination"/>
    <property type="evidence" value="ECO:0007669"/>
    <property type="project" value="TreeGrafter"/>
</dbReference>
<dbReference type="SUPFAM" id="SSF117839">
    <property type="entry name" value="WWE domain"/>
    <property type="match status" value="1"/>
</dbReference>
<comment type="similarity">
    <text evidence="9">Belongs to the UPL family. TOM1/PTR1 subfamily.</text>
</comment>
<reference evidence="17" key="1">
    <citation type="submission" date="2022-11" db="UniProtKB">
        <authorList>
            <consortium name="WormBaseParasite"/>
        </authorList>
    </citation>
    <scope>IDENTIFICATION</scope>
</reference>
<keyword evidence="12" id="KW-0472">Membrane</keyword>
<keyword evidence="16" id="KW-1185">Reference proteome</keyword>
<keyword evidence="5" id="KW-0597">Phosphoprotein</keyword>
<feature type="compositionally biased region" description="Polar residues" evidence="11">
    <location>
        <begin position="2307"/>
        <end position="2317"/>
    </location>
</feature>
<feature type="compositionally biased region" description="Low complexity" evidence="11">
    <location>
        <begin position="1684"/>
        <end position="1703"/>
    </location>
</feature>
<comment type="pathway">
    <text evidence="3">Protein modification; protein ubiquitination.</text>
</comment>